<gene>
    <name evidence="8" type="ordered locus">THEYE_A0500</name>
</gene>
<feature type="transmembrane region" description="Helical" evidence="6">
    <location>
        <begin position="223"/>
        <end position="246"/>
    </location>
</feature>
<dbReference type="eggNOG" id="COG3206">
    <property type="taxonomic scope" value="Bacteria"/>
</dbReference>
<dbReference type="RefSeq" id="WP_012546104.1">
    <property type="nucleotide sequence ID" value="NC_011296.1"/>
</dbReference>
<dbReference type="HOGENOM" id="CLU_063628_0_0_0"/>
<keyword evidence="3 6" id="KW-0812">Transmembrane</keyword>
<keyword evidence="9" id="KW-1185">Reference proteome</keyword>
<dbReference type="Pfam" id="PF02706">
    <property type="entry name" value="Wzz"/>
    <property type="match status" value="1"/>
</dbReference>
<evidence type="ECO:0000259" key="7">
    <source>
        <dbReference type="Pfam" id="PF02706"/>
    </source>
</evidence>
<accession>B5YJD0</accession>
<protein>
    <recommendedName>
        <fullName evidence="7">Polysaccharide chain length determinant N-terminal domain-containing protein</fullName>
    </recommendedName>
</protein>
<dbReference type="InterPro" id="IPR050445">
    <property type="entry name" value="Bact_polysacc_biosynth/exp"/>
</dbReference>
<organism evidence="8 9">
    <name type="scientific">Thermodesulfovibrio yellowstonii (strain ATCC 51303 / DSM 11347 / YP87)</name>
    <dbReference type="NCBI Taxonomy" id="289376"/>
    <lineage>
        <taxon>Bacteria</taxon>
        <taxon>Pseudomonadati</taxon>
        <taxon>Nitrospirota</taxon>
        <taxon>Thermodesulfovibrionia</taxon>
        <taxon>Thermodesulfovibrionales</taxon>
        <taxon>Thermodesulfovibrionaceae</taxon>
        <taxon>Thermodesulfovibrio</taxon>
    </lineage>
</organism>
<evidence type="ECO:0000256" key="3">
    <source>
        <dbReference type="ARBA" id="ARBA00022692"/>
    </source>
</evidence>
<dbReference type="PANTHER" id="PTHR32309:SF13">
    <property type="entry name" value="FERRIC ENTEROBACTIN TRANSPORT PROTEIN FEPE"/>
    <property type="match status" value="1"/>
</dbReference>
<dbReference type="PANTHER" id="PTHR32309">
    <property type="entry name" value="TYROSINE-PROTEIN KINASE"/>
    <property type="match status" value="1"/>
</dbReference>
<dbReference type="InParanoid" id="B5YJD0"/>
<dbReference type="InterPro" id="IPR003856">
    <property type="entry name" value="LPS_length_determ_N"/>
</dbReference>
<evidence type="ECO:0000256" key="4">
    <source>
        <dbReference type="ARBA" id="ARBA00022989"/>
    </source>
</evidence>
<comment type="subcellular location">
    <subcellularLocation>
        <location evidence="1">Cell membrane</location>
        <topology evidence="1">Multi-pass membrane protein</topology>
    </subcellularLocation>
</comment>
<dbReference type="PATRIC" id="fig|289376.4.peg.496"/>
<name>B5YJD0_THEYD</name>
<dbReference type="AlphaFoldDB" id="B5YJD0"/>
<proteinExistence type="predicted"/>
<keyword evidence="5 6" id="KW-0472">Membrane</keyword>
<dbReference type="Proteomes" id="UP000000718">
    <property type="component" value="Chromosome"/>
</dbReference>
<evidence type="ECO:0000256" key="2">
    <source>
        <dbReference type="ARBA" id="ARBA00022475"/>
    </source>
</evidence>
<feature type="transmembrane region" description="Helical" evidence="6">
    <location>
        <begin position="29"/>
        <end position="47"/>
    </location>
</feature>
<dbReference type="EMBL" id="CP001147">
    <property type="protein sequence ID" value="ACI21386.1"/>
    <property type="molecule type" value="Genomic_DNA"/>
</dbReference>
<reference evidence="9" key="1">
    <citation type="submission" date="2008-08" db="EMBL/GenBank/DDBJ databases">
        <title>The complete genome sequence of Thermodesulfovibrio yellowstonii strain ATCC 51303 / DSM 11347 / YP87.</title>
        <authorList>
            <person name="Dodson R.J."/>
            <person name="Durkin A.S."/>
            <person name="Wu M."/>
            <person name="Eisen J."/>
            <person name="Sutton G."/>
        </authorList>
    </citation>
    <scope>NUCLEOTIDE SEQUENCE [LARGE SCALE GENOMIC DNA]</scope>
    <source>
        <strain evidence="9">ATCC 51303 / DSM 11347 / YP87</strain>
    </source>
</reference>
<dbReference type="GO" id="GO:0004713">
    <property type="term" value="F:protein tyrosine kinase activity"/>
    <property type="evidence" value="ECO:0000318"/>
    <property type="project" value="GO_Central"/>
</dbReference>
<dbReference type="GO" id="GO:0005886">
    <property type="term" value="C:plasma membrane"/>
    <property type="evidence" value="ECO:0000318"/>
    <property type="project" value="GO_Central"/>
</dbReference>
<sequence length="255" mass="28857">MNEQGRKEQYSDEIDLYELLLVLKKRLKLIVAVSFIGLLIGGLVAFLSPDIYQARATLWVDSLIGQSVIERFKTSDSKTSFIIPLGQTKSPEVNNLSLSILNSLEFKKKVLDRLIKQYGEKENILNLTKSINKGQGDIVFKAEIDKKTGSINLISEQKDKKFAEDILRYAIDEFEKELGKTSQTYAEAISTQKEKIKNNKNFILSVIEQPTSLDSPVKPKRKLIIAVAGISALFSGIFLAFVAEWWNNVRARRKN</sequence>
<dbReference type="OrthoDB" id="9814622at2"/>
<evidence type="ECO:0000313" key="8">
    <source>
        <dbReference type="EMBL" id="ACI21386.1"/>
    </source>
</evidence>
<dbReference type="KEGG" id="tye:THEYE_A0500"/>
<keyword evidence="2" id="KW-1003">Cell membrane</keyword>
<evidence type="ECO:0000256" key="5">
    <source>
        <dbReference type="ARBA" id="ARBA00023136"/>
    </source>
</evidence>
<dbReference type="STRING" id="289376.THEYE_A0500"/>
<feature type="domain" description="Polysaccharide chain length determinant N-terminal" evidence="7">
    <location>
        <begin position="12"/>
        <end position="70"/>
    </location>
</feature>
<evidence type="ECO:0000313" key="9">
    <source>
        <dbReference type="Proteomes" id="UP000000718"/>
    </source>
</evidence>
<keyword evidence="4 6" id="KW-1133">Transmembrane helix</keyword>
<reference evidence="8 9" key="2">
    <citation type="journal article" date="2015" name="Genome Announc.">
        <title>Genome Sequence of the Sulfate-Reducing Thermophilic Bacterium Thermodesulfovibrio yellowstonii Strain DSM 11347T (Phylum Nitrospirae).</title>
        <authorList>
            <person name="Bhatnagar S."/>
            <person name="Badger J.H."/>
            <person name="Madupu R."/>
            <person name="Khouri H.M."/>
            <person name="O'Connor E.M."/>
            <person name="Robb F.T."/>
            <person name="Ward N.L."/>
            <person name="Eisen J.A."/>
        </authorList>
    </citation>
    <scope>NUCLEOTIDE SEQUENCE [LARGE SCALE GENOMIC DNA]</scope>
    <source>
        <strain evidence="9">ATCC 51303 / DSM 11347 / YP87</strain>
    </source>
</reference>
<evidence type="ECO:0000256" key="6">
    <source>
        <dbReference type="SAM" id="Phobius"/>
    </source>
</evidence>
<evidence type="ECO:0000256" key="1">
    <source>
        <dbReference type="ARBA" id="ARBA00004651"/>
    </source>
</evidence>
<dbReference type="EnsemblBacteria" id="ACI21386">
    <property type="protein sequence ID" value="ACI21386"/>
    <property type="gene ID" value="THEYE_A0500"/>
</dbReference>